<proteinExistence type="inferred from homology"/>
<accession>A0AAV3UTM9</accession>
<dbReference type="GO" id="GO:0046872">
    <property type="term" value="F:metal ion binding"/>
    <property type="evidence" value="ECO:0007669"/>
    <property type="project" value="UniProtKB-KW"/>
</dbReference>
<reference evidence="6 7" key="1">
    <citation type="journal article" date="2017" name="Antonie Van Leeuwenhoek">
        <title>Rhizobium rhizosphaerae sp. nov., a novel species isolated from rice rhizosphere.</title>
        <authorList>
            <person name="Zhao J.J."/>
            <person name="Zhang J."/>
            <person name="Zhang R.J."/>
            <person name="Zhang C.W."/>
            <person name="Yin H.Q."/>
            <person name="Zhang X.X."/>
        </authorList>
    </citation>
    <scope>NUCLEOTIDE SEQUENCE [LARGE SCALE GENOMIC DNA]</scope>
    <source>
        <strain evidence="6 7">S18K6</strain>
    </source>
</reference>
<evidence type="ECO:0000256" key="4">
    <source>
        <dbReference type="ARBA" id="ARBA00022837"/>
    </source>
</evidence>
<dbReference type="Gene3D" id="3.30.1120.10">
    <property type="match status" value="1"/>
</dbReference>
<dbReference type="SUPFAM" id="SSF53649">
    <property type="entry name" value="Alkaline phosphatase-like"/>
    <property type="match status" value="1"/>
</dbReference>
<comment type="caution">
    <text evidence="6">The sequence shown here is derived from an EMBL/GenBank/DDBJ whole genome shotgun (WGS) entry which is preliminary data.</text>
</comment>
<evidence type="ECO:0000256" key="1">
    <source>
        <dbReference type="ARBA" id="ARBA00008779"/>
    </source>
</evidence>
<evidence type="ECO:0000313" key="6">
    <source>
        <dbReference type="EMBL" id="GAC08406.1"/>
    </source>
</evidence>
<dbReference type="InterPro" id="IPR000917">
    <property type="entry name" value="Sulfatase_N"/>
</dbReference>
<keyword evidence="4" id="KW-0106">Calcium</keyword>
<dbReference type="PANTHER" id="PTHR42693:SF53">
    <property type="entry name" value="ENDO-4-O-SULFATASE"/>
    <property type="match status" value="1"/>
</dbReference>
<dbReference type="Proteomes" id="UP000006320">
    <property type="component" value="Unassembled WGS sequence"/>
</dbReference>
<sequence>MKQTFNLDNLSNILKSFLFHRFFNPFWRLFGVFAKRFSARSPFVWLSFLLFSLPFQSAGTLAKQPDVVVILADDIGLGDISYYTENLLAKKPVVRTANIDALAQQGVWVNDAHSATALCAPTRFSVMTGKNNYRSESPWGVWGSFQQNVIAPNTPTLGNVMRQAGYKTGFVGKWHLGGDFLRKSAKDVFRGSDEGFLADVDLSVMVAGGPNDLGFDYSYMLPDGIQGPLYLAYENQRWAPLSRASSIIHVNESTASDVKTISDKGDGMGDSAWQTSKIGDVLSSQAVEFIQGQAKDQPIFLYYASPMAHLPHMPPAYFDGEKVAGSTPSAHLDMIHELDLQVKRIVAALKSTGRYNDTLIIFTSDNGGLAYRIPGTLEAGHRSSGQYRGSKNSAYEGGHRVPFIVSWPSKLSKGVQLTSAVLVQDILATIAAAAGAPIDSKATADSKNLLPLLTSASEEERDFMMLQGGSNNELIYRQGDWKLIMQSDRKISKFEPIALFDLSHNPQEHESKNLLKSPKHQNRIKQMLKSYKHIRQSGMTTVSTGH</sequence>
<dbReference type="Gene3D" id="3.40.720.10">
    <property type="entry name" value="Alkaline Phosphatase, subunit A"/>
    <property type="match status" value="1"/>
</dbReference>
<dbReference type="AlphaFoldDB" id="A0AAV3UTM9"/>
<evidence type="ECO:0000256" key="2">
    <source>
        <dbReference type="ARBA" id="ARBA00022723"/>
    </source>
</evidence>
<evidence type="ECO:0000256" key="3">
    <source>
        <dbReference type="ARBA" id="ARBA00022801"/>
    </source>
</evidence>
<dbReference type="PROSITE" id="PS00149">
    <property type="entry name" value="SULFATASE_2"/>
    <property type="match status" value="1"/>
</dbReference>
<dbReference type="InterPro" id="IPR017850">
    <property type="entry name" value="Alkaline_phosphatase_core_sf"/>
</dbReference>
<dbReference type="InterPro" id="IPR050738">
    <property type="entry name" value="Sulfatase"/>
</dbReference>
<dbReference type="RefSeq" id="WP_007984533.1">
    <property type="nucleotide sequence ID" value="NZ_BAEM01000007.1"/>
</dbReference>
<feature type="domain" description="Sulfatase N-terminal" evidence="5">
    <location>
        <begin position="65"/>
        <end position="435"/>
    </location>
</feature>
<dbReference type="CDD" id="cd16143">
    <property type="entry name" value="ARS_like"/>
    <property type="match status" value="1"/>
</dbReference>
<gene>
    <name evidence="6" type="ORF">GCHA_0442</name>
</gene>
<protein>
    <submittedName>
        <fullName evidence="6">Sulfatase</fullName>
    </submittedName>
</protein>
<dbReference type="PROSITE" id="PS00523">
    <property type="entry name" value="SULFATASE_1"/>
    <property type="match status" value="1"/>
</dbReference>
<evidence type="ECO:0000313" key="7">
    <source>
        <dbReference type="Proteomes" id="UP000006320"/>
    </source>
</evidence>
<comment type="similarity">
    <text evidence="1">Belongs to the sulfatase family.</text>
</comment>
<organism evidence="6 7">
    <name type="scientific">Paraglaciecola chathamensis S18K6</name>
    <dbReference type="NCBI Taxonomy" id="1127672"/>
    <lineage>
        <taxon>Bacteria</taxon>
        <taxon>Pseudomonadati</taxon>
        <taxon>Pseudomonadota</taxon>
        <taxon>Gammaproteobacteria</taxon>
        <taxon>Alteromonadales</taxon>
        <taxon>Alteromonadaceae</taxon>
        <taxon>Paraglaciecola</taxon>
    </lineage>
</organism>
<keyword evidence="2" id="KW-0479">Metal-binding</keyword>
<name>A0AAV3UTM9_9ALTE</name>
<keyword evidence="3" id="KW-0378">Hydrolase</keyword>
<evidence type="ECO:0000259" key="5">
    <source>
        <dbReference type="Pfam" id="PF00884"/>
    </source>
</evidence>
<dbReference type="Pfam" id="PF00884">
    <property type="entry name" value="Sulfatase"/>
    <property type="match status" value="1"/>
</dbReference>
<dbReference type="PANTHER" id="PTHR42693">
    <property type="entry name" value="ARYLSULFATASE FAMILY MEMBER"/>
    <property type="match status" value="1"/>
</dbReference>
<dbReference type="InterPro" id="IPR024607">
    <property type="entry name" value="Sulfatase_CS"/>
</dbReference>
<dbReference type="GO" id="GO:0004065">
    <property type="term" value="F:arylsulfatase activity"/>
    <property type="evidence" value="ECO:0007669"/>
    <property type="project" value="TreeGrafter"/>
</dbReference>
<dbReference type="EMBL" id="BAEM01000007">
    <property type="protein sequence ID" value="GAC08406.1"/>
    <property type="molecule type" value="Genomic_DNA"/>
</dbReference>